<name>A0A7X5C1X1_9BACL</name>
<accession>A0A7X5C1X1</accession>
<dbReference type="Proteomes" id="UP000558113">
    <property type="component" value="Unassembled WGS sequence"/>
</dbReference>
<dbReference type="OrthoDB" id="10002401at2"/>
<comment type="caution">
    <text evidence="1">The sequence shown here is derived from an EMBL/GenBank/DDBJ whole genome shotgun (WGS) entry which is preliminary data.</text>
</comment>
<reference evidence="1 2" key="1">
    <citation type="submission" date="2020-01" db="EMBL/GenBank/DDBJ databases">
        <title>Paenibacillus soybeanensis sp. nov. isolated from the nodules of soybean (Glycine max(L.) Merr).</title>
        <authorList>
            <person name="Wang H."/>
        </authorList>
    </citation>
    <scope>NUCLEOTIDE SEQUENCE [LARGE SCALE GENOMIC DNA]</scope>
    <source>
        <strain evidence="1 2">DSM 23054</strain>
    </source>
</reference>
<organism evidence="1 2">
    <name type="scientific">Paenibacillus sacheonensis</name>
    <dbReference type="NCBI Taxonomy" id="742054"/>
    <lineage>
        <taxon>Bacteria</taxon>
        <taxon>Bacillati</taxon>
        <taxon>Bacillota</taxon>
        <taxon>Bacilli</taxon>
        <taxon>Bacillales</taxon>
        <taxon>Paenibacillaceae</taxon>
        <taxon>Paenibacillus</taxon>
    </lineage>
</organism>
<gene>
    <name evidence="1" type="ORF">GT003_16740</name>
</gene>
<evidence type="ECO:0000313" key="2">
    <source>
        <dbReference type="Proteomes" id="UP000558113"/>
    </source>
</evidence>
<dbReference type="AlphaFoldDB" id="A0A7X5C1X1"/>
<evidence type="ECO:0000313" key="1">
    <source>
        <dbReference type="EMBL" id="NBC70650.1"/>
    </source>
</evidence>
<proteinExistence type="predicted"/>
<dbReference type="RefSeq" id="WP_161699823.1">
    <property type="nucleotide sequence ID" value="NZ_JAAAMU010000008.1"/>
</dbReference>
<protein>
    <submittedName>
        <fullName evidence="1">Uncharacterized protein</fullName>
    </submittedName>
</protein>
<sequence>MSYDDFAFIVRFNHMMTFGSLTPRSHDHGTMFALMKGGLHKAAGAGALQVRRSFANAGRSPQRSLTYR</sequence>
<keyword evidence="2" id="KW-1185">Reference proteome</keyword>
<dbReference type="EMBL" id="JAAAMU010000008">
    <property type="protein sequence ID" value="NBC70650.1"/>
    <property type="molecule type" value="Genomic_DNA"/>
</dbReference>